<organism evidence="1 2">
    <name type="scientific">Pleurodeles waltl</name>
    <name type="common">Iberian ribbed newt</name>
    <dbReference type="NCBI Taxonomy" id="8319"/>
    <lineage>
        <taxon>Eukaryota</taxon>
        <taxon>Metazoa</taxon>
        <taxon>Chordata</taxon>
        <taxon>Craniata</taxon>
        <taxon>Vertebrata</taxon>
        <taxon>Euteleostomi</taxon>
        <taxon>Amphibia</taxon>
        <taxon>Batrachia</taxon>
        <taxon>Caudata</taxon>
        <taxon>Salamandroidea</taxon>
        <taxon>Salamandridae</taxon>
        <taxon>Pleurodelinae</taxon>
        <taxon>Pleurodeles</taxon>
    </lineage>
</organism>
<dbReference type="AlphaFoldDB" id="A0AAV7P402"/>
<name>A0AAV7P402_PLEWA</name>
<protein>
    <submittedName>
        <fullName evidence="1">Uncharacterized protein</fullName>
    </submittedName>
</protein>
<evidence type="ECO:0000313" key="2">
    <source>
        <dbReference type="Proteomes" id="UP001066276"/>
    </source>
</evidence>
<comment type="caution">
    <text evidence="1">The sequence shown here is derived from an EMBL/GenBank/DDBJ whole genome shotgun (WGS) entry which is preliminary data.</text>
</comment>
<evidence type="ECO:0000313" key="1">
    <source>
        <dbReference type="EMBL" id="KAJ1122336.1"/>
    </source>
</evidence>
<proteinExistence type="predicted"/>
<dbReference type="EMBL" id="JANPWB010000011">
    <property type="protein sequence ID" value="KAJ1122336.1"/>
    <property type="molecule type" value="Genomic_DNA"/>
</dbReference>
<accession>A0AAV7P402</accession>
<dbReference type="Proteomes" id="UP001066276">
    <property type="component" value="Chromosome 7"/>
</dbReference>
<keyword evidence="2" id="KW-1185">Reference proteome</keyword>
<reference evidence="1" key="1">
    <citation type="journal article" date="2022" name="bioRxiv">
        <title>Sequencing and chromosome-scale assembly of the giantPleurodeles waltlgenome.</title>
        <authorList>
            <person name="Brown T."/>
            <person name="Elewa A."/>
            <person name="Iarovenko S."/>
            <person name="Subramanian E."/>
            <person name="Araus A.J."/>
            <person name="Petzold A."/>
            <person name="Susuki M."/>
            <person name="Suzuki K.-i.T."/>
            <person name="Hayashi T."/>
            <person name="Toyoda A."/>
            <person name="Oliveira C."/>
            <person name="Osipova E."/>
            <person name="Leigh N.D."/>
            <person name="Simon A."/>
            <person name="Yun M.H."/>
        </authorList>
    </citation>
    <scope>NUCLEOTIDE SEQUENCE</scope>
    <source>
        <strain evidence="1">20211129_DDA</strain>
        <tissue evidence="1">Liver</tissue>
    </source>
</reference>
<sequence>MALMNQHKPTTRLHKEYILQAMEHNAGSVEVLCTEEYASSQEGLVYILLPIGKAAPVGSRLMAAQSAASSFPYRPASAEVLQPNVNSHGRGM</sequence>
<gene>
    <name evidence="1" type="ORF">NDU88_000828</name>
</gene>